<protein>
    <submittedName>
        <fullName evidence="1">Uncharacterized protein</fullName>
    </submittedName>
</protein>
<dbReference type="eggNOG" id="ENOG5033TWZ">
    <property type="taxonomic scope" value="Bacteria"/>
</dbReference>
<reference evidence="1 2" key="1">
    <citation type="journal article" date="2011" name="J. Bacteriol.">
        <title>Genome sequence of Brevibacillus laterosporus LMG 15441, a pathogen of invertebrates.</title>
        <authorList>
            <person name="Djukic M."/>
            <person name="Poehlein A."/>
            <person name="Thurmer A."/>
            <person name="Daniel R."/>
        </authorList>
    </citation>
    <scope>NUCLEOTIDE SEQUENCE [LARGE SCALE GENOMIC DNA]</scope>
    <source>
        <strain evidence="1 2">LMG 15441</strain>
    </source>
</reference>
<dbReference type="KEGG" id="blr:BRLA_c010130"/>
<dbReference type="InterPro" id="IPR036865">
    <property type="entry name" value="CRAL-TRIO_dom_sf"/>
</dbReference>
<name>A0A075R2B7_BRELA</name>
<dbReference type="Proteomes" id="UP000005850">
    <property type="component" value="Chromosome"/>
</dbReference>
<dbReference type="AlphaFoldDB" id="A0A075R2B7"/>
<accession>A0A075R2B7</accession>
<evidence type="ECO:0000313" key="2">
    <source>
        <dbReference type="Proteomes" id="UP000005850"/>
    </source>
</evidence>
<dbReference type="RefSeq" id="WP_003335124.1">
    <property type="nucleotide sequence ID" value="NZ_CP007806.1"/>
</dbReference>
<dbReference type="HOGENOM" id="CLU_138989_0_0_9"/>
<evidence type="ECO:0000313" key="1">
    <source>
        <dbReference type="EMBL" id="AIG25353.1"/>
    </source>
</evidence>
<keyword evidence="2" id="KW-1185">Reference proteome</keyword>
<proteinExistence type="predicted"/>
<organism evidence="1 2">
    <name type="scientific">Brevibacillus laterosporus LMG 15441</name>
    <dbReference type="NCBI Taxonomy" id="1042163"/>
    <lineage>
        <taxon>Bacteria</taxon>
        <taxon>Bacillati</taxon>
        <taxon>Bacillota</taxon>
        <taxon>Bacilli</taxon>
        <taxon>Bacillales</taxon>
        <taxon>Paenibacillaceae</taxon>
        <taxon>Brevibacillus</taxon>
    </lineage>
</organism>
<dbReference type="EMBL" id="CP007806">
    <property type="protein sequence ID" value="AIG25353.1"/>
    <property type="molecule type" value="Genomic_DNA"/>
</dbReference>
<sequence>MYLYHTVIEQDSDIHINPQNALNEGLNIRTVTRLYTNGGDLYPEITDRFKSINSPKWIDFKIAFGAELVPPTKPYLRFPTFSDKILVFNQDISSDLFAYIEDEYMEEETGGGYFTEGLPSKEDLVSQYWESMLTIEEYLNYKPYKEPEILIFETVPAKLIEYIK</sequence>
<dbReference type="SUPFAM" id="SSF52087">
    <property type="entry name" value="CRAL/TRIO domain"/>
    <property type="match status" value="1"/>
</dbReference>
<gene>
    <name evidence="1" type="ORF">BRLA_c010130</name>
</gene>